<dbReference type="GO" id="GO:0051301">
    <property type="term" value="P:cell division"/>
    <property type="evidence" value="ECO:0007669"/>
    <property type="project" value="UniProtKB-KW"/>
</dbReference>
<dbReference type="GO" id="GO:0008360">
    <property type="term" value="P:regulation of cell shape"/>
    <property type="evidence" value="ECO:0007669"/>
    <property type="project" value="UniProtKB-KW"/>
</dbReference>
<protein>
    <recommendedName>
        <fullName evidence="12">UDP-N-acetylglucosamine 1-carboxyvinyltransferase</fullName>
        <ecNumber evidence="11">2.5.1.7</ecNumber>
    </recommendedName>
    <alternativeName>
        <fullName evidence="13">Enoylpyruvate transferase</fullName>
    </alternativeName>
    <alternativeName>
        <fullName evidence="14">UDP-N-acetylglucosamine enolpyruvyl transferase</fullName>
    </alternativeName>
</protein>
<comment type="pathway">
    <text evidence="2">Cell wall biogenesis; peptidoglycan biosynthesis.</text>
</comment>
<dbReference type="AlphaFoldDB" id="A0A6J7R822"/>
<dbReference type="EMBL" id="CAFBMM010000021">
    <property type="protein sequence ID" value="CAB4903541.1"/>
    <property type="molecule type" value="Genomic_DNA"/>
</dbReference>
<comment type="subcellular location">
    <subcellularLocation>
        <location evidence="1">Cytoplasm</location>
    </subcellularLocation>
</comment>
<evidence type="ECO:0000313" key="20">
    <source>
        <dbReference type="EMBL" id="CAB5024939.1"/>
    </source>
</evidence>
<name>A0A6J7R822_9ZZZZ</name>
<dbReference type="InterPro" id="IPR036968">
    <property type="entry name" value="Enolpyruvate_Tfrase_sf"/>
</dbReference>
<dbReference type="InterPro" id="IPR005750">
    <property type="entry name" value="UDP_GlcNAc_COvinyl_MurA"/>
</dbReference>
<dbReference type="SUPFAM" id="SSF55205">
    <property type="entry name" value="EPT/RTPC-like"/>
    <property type="match status" value="1"/>
</dbReference>
<evidence type="ECO:0000313" key="18">
    <source>
        <dbReference type="EMBL" id="CAB4903541.1"/>
    </source>
</evidence>
<evidence type="ECO:0000259" key="16">
    <source>
        <dbReference type="Pfam" id="PF00275"/>
    </source>
</evidence>
<evidence type="ECO:0000256" key="11">
    <source>
        <dbReference type="ARBA" id="ARBA00039108"/>
    </source>
</evidence>
<evidence type="ECO:0000256" key="8">
    <source>
        <dbReference type="ARBA" id="ARBA00023306"/>
    </source>
</evidence>
<dbReference type="HAMAP" id="MF_00111">
    <property type="entry name" value="MurA"/>
    <property type="match status" value="1"/>
</dbReference>
<sequence>MTPDRYVVRAGPPLSGTVQVSGMTKNAGLKQMAAALLAPGETILNNLTPVDDLAVMIELLEAIGVEITSNGESSLCLRVPDQLTPKAPYELVSRMRASINVLGPLLARTGQAQVALPGGDDIGSRKLNLHFYGLEALGVDLRVEHGLIEASCRELRGARVVLEYPSVGATETIMTTAVLAKGESVIENAAREPEICDLIKFLNLLGAKISGAGSSTLVIEGVETLAPTEHTIIGDRIEAGTLMMAVAAAGGDVTIGGISLSDLEMVGRKLSELGVEVTETEEGIRTRRSDRLTACDVQTLPFPGFATDFMPLIVAVLATANGTAIVTENIFEHRFAFVDELQRMGADVRAEGRHAVVRGVPQLSGAPVRALDVRAGAALVLAGLTATGETTVLDPHHAERGYADLAGQLRNLGADVERLG</sequence>
<dbReference type="GO" id="GO:0019277">
    <property type="term" value="P:UDP-N-acetylgalactosamine biosynthetic process"/>
    <property type="evidence" value="ECO:0007669"/>
    <property type="project" value="InterPro"/>
</dbReference>
<organism evidence="20">
    <name type="scientific">freshwater metagenome</name>
    <dbReference type="NCBI Taxonomy" id="449393"/>
    <lineage>
        <taxon>unclassified sequences</taxon>
        <taxon>metagenomes</taxon>
        <taxon>ecological metagenomes</taxon>
    </lineage>
</organism>
<dbReference type="EMBL" id="CAFBPQ010000024">
    <property type="protein sequence ID" value="CAB5024939.1"/>
    <property type="molecule type" value="Genomic_DNA"/>
</dbReference>
<evidence type="ECO:0000256" key="14">
    <source>
        <dbReference type="ARBA" id="ARBA00042842"/>
    </source>
</evidence>
<evidence type="ECO:0000313" key="17">
    <source>
        <dbReference type="EMBL" id="CAB4722416.1"/>
    </source>
</evidence>
<dbReference type="GO" id="GO:0071555">
    <property type="term" value="P:cell wall organization"/>
    <property type="evidence" value="ECO:0007669"/>
    <property type="project" value="UniProtKB-KW"/>
</dbReference>
<keyword evidence="8" id="KW-0131">Cell cycle</keyword>
<keyword evidence="6" id="KW-0133">Cell shape</keyword>
<dbReference type="InterPro" id="IPR050068">
    <property type="entry name" value="MurA_subfamily"/>
</dbReference>
<evidence type="ECO:0000256" key="7">
    <source>
        <dbReference type="ARBA" id="ARBA00022984"/>
    </source>
</evidence>
<dbReference type="InterPro" id="IPR013792">
    <property type="entry name" value="RNA3'P_cycl/enolpyr_Trfase_a/b"/>
</dbReference>
<dbReference type="PANTHER" id="PTHR43783">
    <property type="entry name" value="UDP-N-ACETYLGLUCOSAMINE 1-CARBOXYVINYLTRANSFERASE"/>
    <property type="match status" value="1"/>
</dbReference>
<dbReference type="InterPro" id="IPR001986">
    <property type="entry name" value="Enolpyruvate_Tfrase_dom"/>
</dbReference>
<evidence type="ECO:0000256" key="10">
    <source>
        <dbReference type="ARBA" id="ARBA00038367"/>
    </source>
</evidence>
<comment type="similarity">
    <text evidence="10">Belongs to the EPSP synthase family. MurA subfamily.</text>
</comment>
<keyword evidence="7" id="KW-0573">Peptidoglycan synthesis</keyword>
<evidence type="ECO:0000256" key="9">
    <source>
        <dbReference type="ARBA" id="ARBA00023316"/>
    </source>
</evidence>
<keyword evidence="4" id="KW-0132">Cell division</keyword>
<dbReference type="PANTHER" id="PTHR43783:SF1">
    <property type="entry name" value="UDP-N-ACETYLGLUCOSAMINE 1-CARBOXYVINYLTRANSFERASE"/>
    <property type="match status" value="1"/>
</dbReference>
<evidence type="ECO:0000256" key="1">
    <source>
        <dbReference type="ARBA" id="ARBA00004496"/>
    </source>
</evidence>
<evidence type="ECO:0000256" key="13">
    <source>
        <dbReference type="ARBA" id="ARBA00042443"/>
    </source>
</evidence>
<dbReference type="CDD" id="cd01555">
    <property type="entry name" value="UdpNAET"/>
    <property type="match status" value="1"/>
</dbReference>
<dbReference type="NCBIfam" id="NF006873">
    <property type="entry name" value="PRK09369.1"/>
    <property type="match status" value="1"/>
</dbReference>
<gene>
    <name evidence="17" type="ORF">UFOPK2683_00727</name>
    <name evidence="18" type="ORF">UFOPK3605_00621</name>
    <name evidence="19" type="ORF">UFOPK3897_01509</name>
    <name evidence="20" type="ORF">UFOPK4121_00890</name>
</gene>
<dbReference type="GO" id="GO:0005737">
    <property type="term" value="C:cytoplasm"/>
    <property type="evidence" value="ECO:0007669"/>
    <property type="project" value="UniProtKB-SubCell"/>
</dbReference>
<dbReference type="EC" id="2.5.1.7" evidence="11"/>
<reference evidence="20" key="1">
    <citation type="submission" date="2020-05" db="EMBL/GenBank/DDBJ databases">
        <authorList>
            <person name="Chiriac C."/>
            <person name="Salcher M."/>
            <person name="Ghai R."/>
            <person name="Kavagutti S V."/>
        </authorList>
    </citation>
    <scope>NUCLEOTIDE SEQUENCE</scope>
</reference>
<evidence type="ECO:0000256" key="5">
    <source>
        <dbReference type="ARBA" id="ARBA00022679"/>
    </source>
</evidence>
<dbReference type="GO" id="GO:0009252">
    <property type="term" value="P:peptidoglycan biosynthetic process"/>
    <property type="evidence" value="ECO:0007669"/>
    <property type="project" value="UniProtKB-KW"/>
</dbReference>
<proteinExistence type="inferred from homology"/>
<dbReference type="Gene3D" id="3.65.10.10">
    <property type="entry name" value="Enolpyruvate transferase domain"/>
    <property type="match status" value="2"/>
</dbReference>
<dbReference type="NCBIfam" id="TIGR01072">
    <property type="entry name" value="murA"/>
    <property type="match status" value="1"/>
</dbReference>
<dbReference type="EMBL" id="CAFBOF010000053">
    <property type="protein sequence ID" value="CAB4987223.1"/>
    <property type="molecule type" value="Genomic_DNA"/>
</dbReference>
<keyword evidence="5" id="KW-0808">Transferase</keyword>
<evidence type="ECO:0000256" key="6">
    <source>
        <dbReference type="ARBA" id="ARBA00022960"/>
    </source>
</evidence>
<evidence type="ECO:0000256" key="2">
    <source>
        <dbReference type="ARBA" id="ARBA00004752"/>
    </source>
</evidence>
<evidence type="ECO:0000256" key="12">
    <source>
        <dbReference type="ARBA" id="ARBA00039754"/>
    </source>
</evidence>
<dbReference type="GO" id="GO:0008760">
    <property type="term" value="F:UDP-N-acetylglucosamine 1-carboxyvinyltransferase activity"/>
    <property type="evidence" value="ECO:0007669"/>
    <property type="project" value="UniProtKB-EC"/>
</dbReference>
<comment type="catalytic activity">
    <reaction evidence="15">
        <text>phosphoenolpyruvate + UDP-N-acetyl-alpha-D-glucosamine = UDP-N-acetyl-3-O-(1-carboxyvinyl)-alpha-D-glucosamine + phosphate</text>
        <dbReference type="Rhea" id="RHEA:18681"/>
        <dbReference type="ChEBI" id="CHEBI:43474"/>
        <dbReference type="ChEBI" id="CHEBI:57705"/>
        <dbReference type="ChEBI" id="CHEBI:58702"/>
        <dbReference type="ChEBI" id="CHEBI:68483"/>
        <dbReference type="EC" id="2.5.1.7"/>
    </reaction>
</comment>
<accession>A0A6J7R822</accession>
<evidence type="ECO:0000256" key="4">
    <source>
        <dbReference type="ARBA" id="ARBA00022618"/>
    </source>
</evidence>
<feature type="domain" description="Enolpyruvate transferase" evidence="16">
    <location>
        <begin position="9"/>
        <end position="406"/>
    </location>
</feature>
<evidence type="ECO:0000256" key="3">
    <source>
        <dbReference type="ARBA" id="ARBA00022490"/>
    </source>
</evidence>
<keyword evidence="3" id="KW-0963">Cytoplasm</keyword>
<keyword evidence="9" id="KW-0961">Cell wall biogenesis/degradation</keyword>
<evidence type="ECO:0000256" key="15">
    <source>
        <dbReference type="ARBA" id="ARBA00047527"/>
    </source>
</evidence>
<evidence type="ECO:0000313" key="19">
    <source>
        <dbReference type="EMBL" id="CAB4987223.1"/>
    </source>
</evidence>
<dbReference type="EMBL" id="CAEZYK010000032">
    <property type="protein sequence ID" value="CAB4722416.1"/>
    <property type="molecule type" value="Genomic_DNA"/>
</dbReference>
<dbReference type="Pfam" id="PF00275">
    <property type="entry name" value="EPSP_synthase"/>
    <property type="match status" value="1"/>
</dbReference>